<reference evidence="4 5" key="1">
    <citation type="submission" date="2020-05" db="EMBL/GenBank/DDBJ databases">
        <title>Identification and distribution of gene clusters putatively required for synthesis of sphingolipid metabolism inhibitors in phylogenetically diverse species of the filamentous fungus Fusarium.</title>
        <authorList>
            <person name="Kim H.-S."/>
            <person name="Busman M."/>
            <person name="Brown D.W."/>
            <person name="Divon H."/>
            <person name="Uhlig S."/>
            <person name="Proctor R.H."/>
        </authorList>
    </citation>
    <scope>NUCLEOTIDE SEQUENCE [LARGE SCALE GENOMIC DNA]</scope>
    <source>
        <strain evidence="4 5">NRRL 13617</strain>
    </source>
</reference>
<dbReference type="PRINTS" id="PR00081">
    <property type="entry name" value="GDHRDH"/>
</dbReference>
<evidence type="ECO:0000256" key="3">
    <source>
        <dbReference type="ARBA" id="ARBA00023002"/>
    </source>
</evidence>
<gene>
    <name evidence="4" type="ORF">FPHYL_12120</name>
</gene>
<sequence>MADSNTLSQHQPQLVEMLLRPPILEVLRSFLILPDFLALFQVCKRLYISKNNFLRSICGINAALKSFVIDATMFRSQLGQHNAVISGPFALNFFQLSSNKVSKLDIFVKEGADADQFTEYLQRTGEYRNDSEVDMIPRRRVYSRLSRPNTQIRVTQTTGLPIETILTSSSTTAILNLITWNKAYCIFPRQTLIKHEFYPLRPLDDDFGSELRELSLHGWTNRDIKWPDHVREKSQSFIPVRRIGDSSSLVIALDTNSVVPQAVPDYVIEFSQFEISGDGLQFNTGITGFGQNQGLGQFGQDDFWQSFSQNTAPTWSFLRTKAKEFSSPALCHCYITTSSEWRDFFYKVDLAESEGISSVADQIREDHGNPTVLINNAGFAEITSILDSSESYLRKLFDVNLLAAYLLTKQFLPSMIKRDHGHIFNIASQASFATQATNVDYGSTKVGLLAFHEGLGQELRYIYKAPRVRTSVVHPSWIRTAMTAEMVANGKLKDTVTPPEVVADRVCDQVLSGFGAQIIVPSNLWWTSLIRGLPGWLQESLRNQVTLVLINAMGTEPK</sequence>
<dbReference type="PANTHER" id="PTHR24322">
    <property type="entry name" value="PKSB"/>
    <property type="match status" value="1"/>
</dbReference>
<dbReference type="InterPro" id="IPR020904">
    <property type="entry name" value="Sc_DH/Rdtase_CS"/>
</dbReference>
<dbReference type="EMBL" id="JAAOAQ010000597">
    <property type="protein sequence ID" value="KAF5540177.1"/>
    <property type="molecule type" value="Genomic_DNA"/>
</dbReference>
<dbReference type="PANTHER" id="PTHR24322:SF736">
    <property type="entry name" value="RETINOL DEHYDROGENASE 10"/>
    <property type="match status" value="1"/>
</dbReference>
<dbReference type="Gene3D" id="3.40.50.720">
    <property type="entry name" value="NAD(P)-binding Rossmann-like Domain"/>
    <property type="match status" value="1"/>
</dbReference>
<proteinExistence type="inferred from homology"/>
<evidence type="ECO:0000256" key="2">
    <source>
        <dbReference type="ARBA" id="ARBA00022857"/>
    </source>
</evidence>
<dbReference type="SUPFAM" id="SSF51735">
    <property type="entry name" value="NAD(P)-binding Rossmann-fold domains"/>
    <property type="match status" value="1"/>
</dbReference>
<evidence type="ECO:0000256" key="1">
    <source>
        <dbReference type="ARBA" id="ARBA00006484"/>
    </source>
</evidence>
<accession>A0A8H5IQJ5</accession>
<evidence type="ECO:0000313" key="4">
    <source>
        <dbReference type="EMBL" id="KAF5540177.1"/>
    </source>
</evidence>
<evidence type="ECO:0000313" key="5">
    <source>
        <dbReference type="Proteomes" id="UP000582016"/>
    </source>
</evidence>
<dbReference type="Proteomes" id="UP000582016">
    <property type="component" value="Unassembled WGS sequence"/>
</dbReference>
<comment type="caution">
    <text evidence="4">The sequence shown here is derived from an EMBL/GenBank/DDBJ whole genome shotgun (WGS) entry which is preliminary data.</text>
</comment>
<dbReference type="AlphaFoldDB" id="A0A8H5IQJ5"/>
<dbReference type="InterPro" id="IPR036291">
    <property type="entry name" value="NAD(P)-bd_dom_sf"/>
</dbReference>
<keyword evidence="2" id="KW-0521">NADP</keyword>
<comment type="similarity">
    <text evidence="1">Belongs to the short-chain dehydrogenases/reductases (SDR) family.</text>
</comment>
<organism evidence="4 5">
    <name type="scientific">Fusarium phyllophilum</name>
    <dbReference type="NCBI Taxonomy" id="47803"/>
    <lineage>
        <taxon>Eukaryota</taxon>
        <taxon>Fungi</taxon>
        <taxon>Dikarya</taxon>
        <taxon>Ascomycota</taxon>
        <taxon>Pezizomycotina</taxon>
        <taxon>Sordariomycetes</taxon>
        <taxon>Hypocreomycetidae</taxon>
        <taxon>Hypocreales</taxon>
        <taxon>Nectriaceae</taxon>
        <taxon>Fusarium</taxon>
        <taxon>Fusarium fujikuroi species complex</taxon>
    </lineage>
</organism>
<dbReference type="InterPro" id="IPR002347">
    <property type="entry name" value="SDR_fam"/>
</dbReference>
<keyword evidence="5" id="KW-1185">Reference proteome</keyword>
<dbReference type="PROSITE" id="PS00061">
    <property type="entry name" value="ADH_SHORT"/>
    <property type="match status" value="1"/>
</dbReference>
<dbReference type="PRINTS" id="PR00080">
    <property type="entry name" value="SDRFAMILY"/>
</dbReference>
<dbReference type="OrthoDB" id="10025998at2759"/>
<name>A0A8H5IQJ5_9HYPO</name>
<dbReference type="Pfam" id="PF00106">
    <property type="entry name" value="adh_short"/>
    <property type="match status" value="1"/>
</dbReference>
<protein>
    <submittedName>
        <fullName evidence="4">Short-chain dehydrogenase reductase</fullName>
    </submittedName>
</protein>
<keyword evidence="3" id="KW-0560">Oxidoreductase</keyword>
<dbReference type="GO" id="GO:0016616">
    <property type="term" value="F:oxidoreductase activity, acting on the CH-OH group of donors, NAD or NADP as acceptor"/>
    <property type="evidence" value="ECO:0007669"/>
    <property type="project" value="TreeGrafter"/>
</dbReference>